<dbReference type="Gene3D" id="1.10.390.10">
    <property type="entry name" value="Neutral Protease Domain 2"/>
    <property type="match status" value="1"/>
</dbReference>
<dbReference type="Gene3D" id="3.30.2010.30">
    <property type="match status" value="1"/>
</dbReference>
<evidence type="ECO:0000256" key="2">
    <source>
        <dbReference type="ARBA" id="ARBA00010136"/>
    </source>
</evidence>
<feature type="binding site" evidence="11">
    <location>
        <position position="280"/>
    </location>
    <ligand>
        <name>Zn(2+)</name>
        <dbReference type="ChEBI" id="CHEBI:29105"/>
        <note>catalytic</note>
    </ligand>
</feature>
<dbReference type="AlphaFoldDB" id="A0AAD7U803"/>
<keyword evidence="3" id="KW-0963">Cytoplasm</keyword>
<dbReference type="InterPro" id="IPR038502">
    <property type="entry name" value="M1_LTA-4_hydro/amino_C_sf"/>
</dbReference>
<feature type="active site" description="Proton donor" evidence="9">
    <location>
        <position position="362"/>
    </location>
</feature>
<dbReference type="EMBL" id="JAQMWT010000544">
    <property type="protein sequence ID" value="KAJ8599808.1"/>
    <property type="molecule type" value="Genomic_DNA"/>
</dbReference>
<dbReference type="Proteomes" id="UP001230188">
    <property type="component" value="Unassembled WGS sequence"/>
</dbReference>
<dbReference type="InterPro" id="IPR027268">
    <property type="entry name" value="Peptidase_M4/M1_CTD_sf"/>
</dbReference>
<evidence type="ECO:0000256" key="4">
    <source>
        <dbReference type="ARBA" id="ARBA00022670"/>
    </source>
</evidence>
<gene>
    <name evidence="13" type="ORF">CTAYLR_004000</name>
</gene>
<dbReference type="SUPFAM" id="SSF55486">
    <property type="entry name" value="Metalloproteases ('zincins'), catalytic domain"/>
    <property type="match status" value="1"/>
</dbReference>
<evidence type="ECO:0000256" key="7">
    <source>
        <dbReference type="ARBA" id="ARBA00022833"/>
    </source>
</evidence>
<accession>A0AAD7U803</accession>
<evidence type="ECO:0000256" key="8">
    <source>
        <dbReference type="ARBA" id="ARBA00023049"/>
    </source>
</evidence>
<comment type="cofactor">
    <cofactor evidence="11">
        <name>Zn(2+)</name>
        <dbReference type="ChEBI" id="CHEBI:29105"/>
    </cofactor>
    <text evidence="11">Binds 1 zinc ion per subunit.</text>
</comment>
<evidence type="ECO:0000313" key="14">
    <source>
        <dbReference type="Proteomes" id="UP001230188"/>
    </source>
</evidence>
<evidence type="ECO:0000256" key="5">
    <source>
        <dbReference type="ARBA" id="ARBA00022723"/>
    </source>
</evidence>
<dbReference type="InterPro" id="IPR001930">
    <property type="entry name" value="Peptidase_M1"/>
</dbReference>
<dbReference type="CDD" id="cd09599">
    <property type="entry name" value="M1_LTA4H"/>
    <property type="match status" value="1"/>
</dbReference>
<name>A0AAD7U803_9STRA</name>
<comment type="similarity">
    <text evidence="2">Belongs to the peptidase M1 family.</text>
</comment>
<dbReference type="Pfam" id="PF01433">
    <property type="entry name" value="Peptidase_M1"/>
    <property type="match status" value="1"/>
</dbReference>
<feature type="binding site" evidence="10">
    <location>
        <begin position="531"/>
        <end position="533"/>
    </location>
    <ligand>
        <name>a peptide</name>
        <dbReference type="ChEBI" id="CHEBI:60466"/>
    </ligand>
</feature>
<dbReference type="SMART" id="SM01263">
    <property type="entry name" value="Leuk-A4-hydro_C"/>
    <property type="match status" value="1"/>
</dbReference>
<feature type="binding site" evidence="11">
    <location>
        <position position="284"/>
    </location>
    <ligand>
        <name>Zn(2+)</name>
        <dbReference type="ChEBI" id="CHEBI:29105"/>
        <note>catalytic</note>
    </ligand>
</feature>
<dbReference type="InterPro" id="IPR014782">
    <property type="entry name" value="Peptidase_M1_dom"/>
</dbReference>
<evidence type="ECO:0000256" key="3">
    <source>
        <dbReference type="ARBA" id="ARBA00022490"/>
    </source>
</evidence>
<dbReference type="InterPro" id="IPR045357">
    <property type="entry name" value="Aminopeptidase_N-like_N"/>
</dbReference>
<dbReference type="Gene3D" id="2.60.40.1730">
    <property type="entry name" value="tricorn interacting facor f3 domain"/>
    <property type="match status" value="1"/>
</dbReference>
<dbReference type="Pfam" id="PF09127">
    <property type="entry name" value="Leuk-A4-hydro_C"/>
    <property type="match status" value="1"/>
</dbReference>
<dbReference type="InterPro" id="IPR016024">
    <property type="entry name" value="ARM-type_fold"/>
</dbReference>
<dbReference type="Pfam" id="PF17900">
    <property type="entry name" value="Peptidase_M1_N"/>
    <property type="match status" value="1"/>
</dbReference>
<protein>
    <recommendedName>
        <fullName evidence="12">Peptidase M1 leukotriene A4 hydrolase/aminopeptidase C-terminal domain-containing protein</fullName>
    </recommendedName>
</protein>
<keyword evidence="8" id="KW-0482">Metalloprotease</keyword>
<evidence type="ECO:0000259" key="12">
    <source>
        <dbReference type="SMART" id="SM01263"/>
    </source>
</evidence>
<keyword evidence="7 11" id="KW-0862">Zinc</keyword>
<dbReference type="GO" id="GO:0005829">
    <property type="term" value="C:cytosol"/>
    <property type="evidence" value="ECO:0007669"/>
    <property type="project" value="TreeGrafter"/>
</dbReference>
<dbReference type="GO" id="GO:0008270">
    <property type="term" value="F:zinc ion binding"/>
    <property type="evidence" value="ECO:0007669"/>
    <property type="project" value="InterPro"/>
</dbReference>
<dbReference type="InterPro" id="IPR015211">
    <property type="entry name" value="Peptidase_M1_C"/>
</dbReference>
<evidence type="ECO:0000256" key="6">
    <source>
        <dbReference type="ARBA" id="ARBA00022801"/>
    </source>
</evidence>
<evidence type="ECO:0000256" key="11">
    <source>
        <dbReference type="PIRSR" id="PIRSR634015-3"/>
    </source>
</evidence>
<dbReference type="InterPro" id="IPR049980">
    <property type="entry name" value="LTA4H_cat"/>
</dbReference>
<evidence type="ECO:0000313" key="13">
    <source>
        <dbReference type="EMBL" id="KAJ8599808.1"/>
    </source>
</evidence>
<dbReference type="GO" id="GO:0008237">
    <property type="term" value="F:metallopeptidase activity"/>
    <property type="evidence" value="ECO:0007669"/>
    <property type="project" value="UniProtKB-KW"/>
</dbReference>
<keyword evidence="6" id="KW-0378">Hydrolase</keyword>
<evidence type="ECO:0000256" key="1">
    <source>
        <dbReference type="ARBA" id="ARBA00004496"/>
    </source>
</evidence>
<reference evidence="13" key="1">
    <citation type="submission" date="2023-01" db="EMBL/GenBank/DDBJ databases">
        <title>Metagenome sequencing of chrysophaentin producing Chrysophaeum taylorii.</title>
        <authorList>
            <person name="Davison J."/>
            <person name="Bewley C."/>
        </authorList>
    </citation>
    <scope>NUCLEOTIDE SEQUENCE</scope>
    <source>
        <strain evidence="13">NIES-1699</strain>
    </source>
</reference>
<evidence type="ECO:0000256" key="10">
    <source>
        <dbReference type="PIRSR" id="PIRSR634015-2"/>
    </source>
</evidence>
<comment type="subcellular location">
    <subcellularLocation>
        <location evidence="1">Cytoplasm</location>
    </subcellularLocation>
</comment>
<proteinExistence type="inferred from homology"/>
<keyword evidence="14" id="KW-1185">Reference proteome</keyword>
<dbReference type="Gene3D" id="1.25.40.320">
    <property type="entry name" value="Peptidase M1, leukotriene A4 hydrolase/aminopeptidase C-terminal domain"/>
    <property type="match status" value="1"/>
</dbReference>
<feature type="binding site" evidence="10">
    <location>
        <begin position="251"/>
        <end position="256"/>
    </location>
    <ligand>
        <name>a peptide</name>
        <dbReference type="ChEBI" id="CHEBI:60466"/>
    </ligand>
</feature>
<feature type="active site" description="Proton acceptor" evidence="9">
    <location>
        <position position="281"/>
    </location>
</feature>
<dbReference type="GO" id="GO:0006508">
    <property type="term" value="P:proteolysis"/>
    <property type="evidence" value="ECO:0007669"/>
    <property type="project" value="UniProtKB-KW"/>
</dbReference>
<dbReference type="PANTHER" id="PTHR45726:SF3">
    <property type="entry name" value="LEUKOTRIENE A-4 HYDROLASE"/>
    <property type="match status" value="1"/>
</dbReference>
<keyword evidence="4" id="KW-0645">Protease</keyword>
<dbReference type="InterPro" id="IPR042097">
    <property type="entry name" value="Aminopeptidase_N-like_N_sf"/>
</dbReference>
<dbReference type="PANTHER" id="PTHR45726">
    <property type="entry name" value="LEUKOTRIENE A-4 HYDROLASE"/>
    <property type="match status" value="1"/>
</dbReference>
<keyword evidence="5 11" id="KW-0479">Metal-binding</keyword>
<feature type="binding site" evidence="11">
    <location>
        <position position="303"/>
    </location>
    <ligand>
        <name>Zn(2+)</name>
        <dbReference type="ChEBI" id="CHEBI:29105"/>
        <note>catalytic</note>
    </ligand>
</feature>
<dbReference type="SUPFAM" id="SSF63737">
    <property type="entry name" value="Leukotriene A4 hydrolase N-terminal domain"/>
    <property type="match status" value="1"/>
</dbReference>
<dbReference type="FunFam" id="3.30.2010.30:FF:000001">
    <property type="entry name" value="Leukotriene A(4) hydrolase"/>
    <property type="match status" value="1"/>
</dbReference>
<sequence>MASSRREAATQSNYEEAWATHAALEWTIDFEKQQIRGRVRYVVESSGVGVSEFVVDTNGGLRIHRALVNGRVVSPKLGVPHPIFGTAVAVPVGSEVVFEYETGTACAAAQWLEPEQTADGKFPYLFTQCQAIHCRSLIPIQDVPGVKLTWEARVEKPAWATVLMSGLEEKETDSWRQPRRVSPYLIAIVCARVEARDVSPRCRVWAEPSVVERAASEFADAETYVERAEEATGVAYQWDRYDLVCLPPSFPYGGMENVNLTFVTPTLLAGDKSLANVVAHEVAHSWFGNLVTNATWAHFWLNEGWTRWLERQISGVPVDFDISRSRAALTECVEHFPRPELTALVPPLRGVDPDDAFSIVPYEKGSGLLHYIEHLVGKDRFREFVRSYLGRFEDGVVTSEDFKNFAVENLLGSSSEDIDWDAWFHAPGNLPQTYALDTSLTVAVDEAAAAFPWVPACSYFSWPTALKLAYLERLLLLEKCEKDDLQALDAALGLTATPNAEIRFRWCRLLLSSGVDRGVDLALDFVTSNGRMKFVRPLYKALAAAPIPGALAAAKKTFKDHYAFYHPICRKMITSDLLRGGYNLAL</sequence>
<organism evidence="13 14">
    <name type="scientific">Chrysophaeum taylorii</name>
    <dbReference type="NCBI Taxonomy" id="2483200"/>
    <lineage>
        <taxon>Eukaryota</taxon>
        <taxon>Sar</taxon>
        <taxon>Stramenopiles</taxon>
        <taxon>Ochrophyta</taxon>
        <taxon>Pelagophyceae</taxon>
        <taxon>Pelagomonadales</taxon>
        <taxon>Pelagomonadaceae</taxon>
        <taxon>Chrysophaeum</taxon>
    </lineage>
</organism>
<dbReference type="InterPro" id="IPR034015">
    <property type="entry name" value="M1_LTA4H"/>
</dbReference>
<comment type="caution">
    <text evidence="13">The sequence shown here is derived from an EMBL/GenBank/DDBJ whole genome shotgun (WGS) entry which is preliminary data.</text>
</comment>
<evidence type="ECO:0000256" key="9">
    <source>
        <dbReference type="PIRSR" id="PIRSR634015-1"/>
    </source>
</evidence>
<feature type="binding site" evidence="10">
    <location>
        <begin position="128"/>
        <end position="130"/>
    </location>
    <ligand>
        <name>a peptide</name>
        <dbReference type="ChEBI" id="CHEBI:60466"/>
    </ligand>
</feature>
<feature type="domain" description="Peptidase M1 leukotriene A4 hydrolase/aminopeptidase C-terminal" evidence="12">
    <location>
        <begin position="441"/>
        <end position="577"/>
    </location>
</feature>
<dbReference type="SUPFAM" id="SSF48371">
    <property type="entry name" value="ARM repeat"/>
    <property type="match status" value="1"/>
</dbReference>
<dbReference type="PRINTS" id="PR00756">
    <property type="entry name" value="ALADIPTASE"/>
</dbReference>